<keyword evidence="1" id="KW-0808">Transferase</keyword>
<dbReference type="VEuPathDB" id="AmoebaDB:NAEGRDRAFT_51572"/>
<dbReference type="Gene3D" id="3.40.50.2000">
    <property type="entry name" value="Glycogen Phosphorylase B"/>
    <property type="match status" value="2"/>
</dbReference>
<dbReference type="GO" id="GO:0008194">
    <property type="term" value="F:UDP-glycosyltransferase activity"/>
    <property type="evidence" value="ECO:0007669"/>
    <property type="project" value="InterPro"/>
</dbReference>
<dbReference type="Pfam" id="PF06722">
    <property type="entry name" value="EryCIII-like_C"/>
    <property type="match status" value="1"/>
</dbReference>
<dbReference type="PANTHER" id="PTHR48050">
    <property type="entry name" value="STEROL 3-BETA-GLUCOSYLTRANSFERASE"/>
    <property type="match status" value="1"/>
</dbReference>
<dbReference type="EMBL" id="GG738890">
    <property type="protein sequence ID" value="EFC40731.1"/>
    <property type="molecule type" value="Genomic_DNA"/>
</dbReference>
<evidence type="ECO:0000259" key="2">
    <source>
        <dbReference type="Pfam" id="PF06722"/>
    </source>
</evidence>
<organism evidence="4">
    <name type="scientific">Naegleria gruberi</name>
    <name type="common">Amoeba</name>
    <dbReference type="NCBI Taxonomy" id="5762"/>
    <lineage>
        <taxon>Eukaryota</taxon>
        <taxon>Discoba</taxon>
        <taxon>Heterolobosea</taxon>
        <taxon>Tetramitia</taxon>
        <taxon>Eutetramitia</taxon>
        <taxon>Vahlkampfiidae</taxon>
        <taxon>Naegleria</taxon>
    </lineage>
</organism>
<dbReference type="InterPro" id="IPR050426">
    <property type="entry name" value="Glycosyltransferase_28"/>
</dbReference>
<dbReference type="CDD" id="cd03784">
    <property type="entry name" value="GT1_Gtf-like"/>
    <property type="match status" value="1"/>
</dbReference>
<dbReference type="Proteomes" id="UP000006671">
    <property type="component" value="Unassembled WGS sequence"/>
</dbReference>
<feature type="domain" description="Erythromycin biosynthesis protein CIII-like C-terminal" evidence="2">
    <location>
        <begin position="355"/>
        <end position="446"/>
    </location>
</feature>
<dbReference type="PANTHER" id="PTHR48050:SF13">
    <property type="entry name" value="STEROL 3-BETA-GLUCOSYLTRANSFERASE UGT80A2"/>
    <property type="match status" value="1"/>
</dbReference>
<dbReference type="eggNOG" id="KOG1192">
    <property type="taxonomic scope" value="Eukaryota"/>
</dbReference>
<dbReference type="KEGG" id="ngr:NAEGRDRAFT_51572"/>
<protein>
    <submittedName>
        <fullName evidence="3">Predicted protein</fullName>
    </submittedName>
</protein>
<evidence type="ECO:0000313" key="4">
    <source>
        <dbReference type="Proteomes" id="UP000006671"/>
    </source>
</evidence>
<gene>
    <name evidence="3" type="ORF">NAEGRDRAFT_51572</name>
</gene>
<sequence>MMEKKNIGVVSIGTRGDFQPFIAFALALQERLPESQVYLISNSIYDQVAAQIIHGRKSKLLFRGLSGNPRETLDHPETKKALKTGDLSKLELNKPTEDLIKKCMVDLIDLSVNQIKFDWFISAPMTFPVVWMLSEKFEIPIDCIALVPDAPTEDFPFCVVSASSLGAEQNLATYEMIYSVGFQMMQHLFNEQRELLGLPKMTQSWNSMREKLNMPLLFACSKHCFDNQKPSKYRDNVELTGYLELKSEGESLSQELEEFLQVGQAPIFLSFGSMPALDPFQLFELAHDVLVKHDSKRVVLSCGWTNIDSIFTDLKEHKYEQEQSTTFSEEESTKYESILSNMRDLITEKRLLIIKEAPYYLLFPNCAAIAHHCGAGTTGAAVVAGTPHLPIPIFLDQPFWGQRMFDLGVGSSPILFKDLTSDKLNEAVSYVLDGEKSESIRNKALEIKELIERDEADPCEINVNICLKNYCNHPFIVPKQELE</sequence>
<accession>D2VR15</accession>
<dbReference type="GeneID" id="8864558"/>
<dbReference type="InParanoid" id="D2VR15"/>
<dbReference type="AlphaFoldDB" id="D2VR15"/>
<dbReference type="InterPro" id="IPR002213">
    <property type="entry name" value="UDP_glucos_trans"/>
</dbReference>
<dbReference type="SUPFAM" id="SSF53756">
    <property type="entry name" value="UDP-Glycosyltransferase/glycogen phosphorylase"/>
    <property type="match status" value="1"/>
</dbReference>
<dbReference type="InterPro" id="IPR010610">
    <property type="entry name" value="EryCIII-like_C"/>
</dbReference>
<evidence type="ECO:0000256" key="1">
    <source>
        <dbReference type="ARBA" id="ARBA00022679"/>
    </source>
</evidence>
<name>D2VR15_NAEGR</name>
<proteinExistence type="predicted"/>
<evidence type="ECO:0000313" key="3">
    <source>
        <dbReference type="EMBL" id="EFC40731.1"/>
    </source>
</evidence>
<dbReference type="GO" id="GO:0016758">
    <property type="term" value="F:hexosyltransferase activity"/>
    <property type="evidence" value="ECO:0007669"/>
    <property type="project" value="UniProtKB-ARBA"/>
</dbReference>
<dbReference type="OrthoDB" id="5835829at2759"/>
<dbReference type="RefSeq" id="XP_002673475.1">
    <property type="nucleotide sequence ID" value="XM_002673429.1"/>
</dbReference>
<reference evidence="3 4" key="1">
    <citation type="journal article" date="2010" name="Cell">
        <title>The genome of Naegleria gruberi illuminates early eukaryotic versatility.</title>
        <authorList>
            <person name="Fritz-Laylin L.K."/>
            <person name="Prochnik S.E."/>
            <person name="Ginger M.L."/>
            <person name="Dacks J.B."/>
            <person name="Carpenter M.L."/>
            <person name="Field M.C."/>
            <person name="Kuo A."/>
            <person name="Paredez A."/>
            <person name="Chapman J."/>
            <person name="Pham J."/>
            <person name="Shu S."/>
            <person name="Neupane R."/>
            <person name="Cipriano M."/>
            <person name="Mancuso J."/>
            <person name="Tu H."/>
            <person name="Salamov A."/>
            <person name="Lindquist E."/>
            <person name="Shapiro H."/>
            <person name="Lucas S."/>
            <person name="Grigoriev I.V."/>
            <person name="Cande W.Z."/>
            <person name="Fulton C."/>
            <person name="Rokhsar D.S."/>
            <person name="Dawson S.C."/>
        </authorList>
    </citation>
    <scope>NUCLEOTIDE SEQUENCE [LARGE SCALE GENOMIC DNA]</scope>
    <source>
        <strain evidence="3 4">NEG-M</strain>
    </source>
</reference>
<keyword evidence="4" id="KW-1185">Reference proteome</keyword>